<evidence type="ECO:0000313" key="3">
    <source>
        <dbReference type="EMBL" id="EQD51667.1"/>
    </source>
</evidence>
<sequence length="119" mass="12679">MDNSLYVAMSGAKELLDAQAVNNFNLANVDTVGFKAEMAAFQSQATQGSGYASRVYATESTTGWNESPGSMITTGRPLDVAIQGQGFIAVQGPNGQQAYAQRRPARSGRRHAGHQRRSA</sequence>
<keyword evidence="3" id="KW-0282">Flagellum</keyword>
<dbReference type="PANTHER" id="PTHR30435:SF18">
    <property type="entry name" value="FLAGELLAR BASAL-BODY ROD PROTEIN FLGF"/>
    <property type="match status" value="1"/>
</dbReference>
<dbReference type="AlphaFoldDB" id="T1A3W3"/>
<dbReference type="NCBIfam" id="TIGR03506">
    <property type="entry name" value="FlgEFG_subfam"/>
    <property type="match status" value="1"/>
</dbReference>
<dbReference type="GO" id="GO:0071978">
    <property type="term" value="P:bacterial-type flagellum-dependent swarming motility"/>
    <property type="evidence" value="ECO:0007669"/>
    <property type="project" value="TreeGrafter"/>
</dbReference>
<dbReference type="Pfam" id="PF00460">
    <property type="entry name" value="Flg_bb_rod"/>
    <property type="match status" value="1"/>
</dbReference>
<gene>
    <name evidence="3" type="ORF">B1A_12973</name>
</gene>
<keyword evidence="3" id="KW-0969">Cilium</keyword>
<evidence type="ECO:0000256" key="1">
    <source>
        <dbReference type="SAM" id="MobiDB-lite"/>
    </source>
</evidence>
<name>T1A3W3_9ZZZZ</name>
<feature type="compositionally biased region" description="Basic residues" evidence="1">
    <location>
        <begin position="103"/>
        <end position="119"/>
    </location>
</feature>
<reference evidence="3" key="2">
    <citation type="journal article" date="2014" name="ISME J.">
        <title>Microbial stratification in low pH oxic and suboxic macroscopic growths along an acid mine drainage.</title>
        <authorList>
            <person name="Mendez-Garcia C."/>
            <person name="Mesa V."/>
            <person name="Sprenger R.R."/>
            <person name="Richter M."/>
            <person name="Diez M.S."/>
            <person name="Solano J."/>
            <person name="Bargiela R."/>
            <person name="Golyshina O.V."/>
            <person name="Manteca A."/>
            <person name="Ramos J.L."/>
            <person name="Gallego J.R."/>
            <person name="Llorente I."/>
            <person name="Martins Dos Santos V.A."/>
            <person name="Jensen O.N."/>
            <person name="Pelaez A.I."/>
            <person name="Sanchez J."/>
            <person name="Ferrer M."/>
        </authorList>
    </citation>
    <scope>NUCLEOTIDE SEQUENCE</scope>
</reference>
<protein>
    <submittedName>
        <fullName evidence="3">Flagellar basal-body rod protein FlgF</fullName>
    </submittedName>
</protein>
<dbReference type="InterPro" id="IPR001444">
    <property type="entry name" value="Flag_bb_rod_N"/>
</dbReference>
<keyword evidence="3" id="KW-0966">Cell projection</keyword>
<dbReference type="SUPFAM" id="SSF117143">
    <property type="entry name" value="Flagellar hook protein flgE"/>
    <property type="match status" value="1"/>
</dbReference>
<reference evidence="3" key="1">
    <citation type="submission" date="2013-08" db="EMBL/GenBank/DDBJ databases">
        <authorList>
            <person name="Mendez C."/>
            <person name="Richter M."/>
            <person name="Ferrer M."/>
            <person name="Sanchez J."/>
        </authorList>
    </citation>
    <scope>NUCLEOTIDE SEQUENCE</scope>
</reference>
<feature type="region of interest" description="Disordered" evidence="1">
    <location>
        <begin position="92"/>
        <end position="119"/>
    </location>
</feature>
<accession>T1A3W3</accession>
<organism evidence="3">
    <name type="scientific">mine drainage metagenome</name>
    <dbReference type="NCBI Taxonomy" id="410659"/>
    <lineage>
        <taxon>unclassified sequences</taxon>
        <taxon>metagenomes</taxon>
        <taxon>ecological metagenomes</taxon>
    </lineage>
</organism>
<proteinExistence type="predicted"/>
<dbReference type="InterPro" id="IPR037925">
    <property type="entry name" value="FlgE/F/G-like"/>
</dbReference>
<dbReference type="PANTHER" id="PTHR30435">
    <property type="entry name" value="FLAGELLAR PROTEIN"/>
    <property type="match status" value="1"/>
</dbReference>
<dbReference type="InterPro" id="IPR020013">
    <property type="entry name" value="Flagellar_FlgE/F/G"/>
</dbReference>
<feature type="domain" description="Flagellar basal body rod protein N-terminal" evidence="2">
    <location>
        <begin position="5"/>
        <end position="35"/>
    </location>
</feature>
<evidence type="ECO:0000259" key="2">
    <source>
        <dbReference type="Pfam" id="PF00460"/>
    </source>
</evidence>
<dbReference type="EMBL" id="AUZX01009471">
    <property type="protein sequence ID" value="EQD51667.1"/>
    <property type="molecule type" value="Genomic_DNA"/>
</dbReference>
<dbReference type="GO" id="GO:0009288">
    <property type="term" value="C:bacterial-type flagellum"/>
    <property type="evidence" value="ECO:0007669"/>
    <property type="project" value="TreeGrafter"/>
</dbReference>
<comment type="caution">
    <text evidence="3">The sequence shown here is derived from an EMBL/GenBank/DDBJ whole genome shotgun (WGS) entry which is preliminary data.</text>
</comment>
<feature type="non-terminal residue" evidence="3">
    <location>
        <position position="119"/>
    </location>
</feature>